<dbReference type="OrthoDB" id="190434at2759"/>
<dbReference type="InterPro" id="IPR026767">
    <property type="entry name" value="Tmem151"/>
</dbReference>
<accession>A0A0V0TR75</accession>
<reference evidence="7 8" key="1">
    <citation type="submission" date="2015-01" db="EMBL/GenBank/DDBJ databases">
        <title>Evolution of Trichinella species and genotypes.</title>
        <authorList>
            <person name="Korhonen P.K."/>
            <person name="Edoardo P."/>
            <person name="Giuseppe L.R."/>
            <person name="Gasser R.B."/>
        </authorList>
    </citation>
    <scope>NUCLEOTIDE SEQUENCE [LARGE SCALE GENOMIC DNA]</scope>
    <source>
        <strain evidence="7">ISS417</strain>
    </source>
</reference>
<comment type="similarity">
    <text evidence="2">Belongs to the TMEM151 family.</text>
</comment>
<evidence type="ECO:0000313" key="8">
    <source>
        <dbReference type="Proteomes" id="UP000055048"/>
    </source>
</evidence>
<dbReference type="Pfam" id="PF14857">
    <property type="entry name" value="TMEM151"/>
    <property type="match status" value="2"/>
</dbReference>
<gene>
    <name evidence="7" type="ORF">T05_2199</name>
</gene>
<comment type="subcellular location">
    <subcellularLocation>
        <location evidence="1">Membrane</location>
        <topology evidence="1">Multi-pass membrane protein</topology>
    </subcellularLocation>
</comment>
<evidence type="ECO:0000256" key="3">
    <source>
        <dbReference type="ARBA" id="ARBA00022692"/>
    </source>
</evidence>
<comment type="caution">
    <text evidence="7">The sequence shown here is derived from an EMBL/GenBank/DDBJ whole genome shotgun (WGS) entry which is preliminary data.</text>
</comment>
<evidence type="ECO:0000256" key="2">
    <source>
        <dbReference type="ARBA" id="ARBA00009583"/>
    </source>
</evidence>
<dbReference type="GO" id="GO:0016020">
    <property type="term" value="C:membrane"/>
    <property type="evidence" value="ECO:0007669"/>
    <property type="project" value="UniProtKB-SubCell"/>
</dbReference>
<protein>
    <submittedName>
        <fullName evidence="7">Transmembrane-like protein</fullName>
    </submittedName>
</protein>
<keyword evidence="8" id="KW-1185">Reference proteome</keyword>
<organism evidence="7 8">
    <name type="scientific">Trichinella murrelli</name>
    <dbReference type="NCBI Taxonomy" id="144512"/>
    <lineage>
        <taxon>Eukaryota</taxon>
        <taxon>Metazoa</taxon>
        <taxon>Ecdysozoa</taxon>
        <taxon>Nematoda</taxon>
        <taxon>Enoplea</taxon>
        <taxon>Dorylaimia</taxon>
        <taxon>Trichinellida</taxon>
        <taxon>Trichinellidae</taxon>
        <taxon>Trichinella</taxon>
    </lineage>
</organism>
<dbReference type="AlphaFoldDB" id="A0A0V0TR75"/>
<evidence type="ECO:0000256" key="5">
    <source>
        <dbReference type="ARBA" id="ARBA00023136"/>
    </source>
</evidence>
<evidence type="ECO:0000256" key="6">
    <source>
        <dbReference type="SAM" id="MobiDB-lite"/>
    </source>
</evidence>
<keyword evidence="4" id="KW-1133">Transmembrane helix</keyword>
<feature type="region of interest" description="Disordered" evidence="6">
    <location>
        <begin position="608"/>
        <end position="634"/>
    </location>
</feature>
<feature type="region of interest" description="Disordered" evidence="6">
    <location>
        <begin position="647"/>
        <end position="673"/>
    </location>
</feature>
<keyword evidence="3 7" id="KW-0812">Transmembrane</keyword>
<evidence type="ECO:0000256" key="1">
    <source>
        <dbReference type="ARBA" id="ARBA00004141"/>
    </source>
</evidence>
<keyword evidence="5" id="KW-0472">Membrane</keyword>
<feature type="compositionally biased region" description="Basic and acidic residues" evidence="6">
    <location>
        <begin position="622"/>
        <end position="631"/>
    </location>
</feature>
<dbReference type="PANTHER" id="PTHR31893:SF5">
    <property type="entry name" value="TRANSMEMBRANE PROTEIN 151 HOMOLOG"/>
    <property type="match status" value="1"/>
</dbReference>
<evidence type="ECO:0000313" key="7">
    <source>
        <dbReference type="EMBL" id="KRX41425.1"/>
    </source>
</evidence>
<dbReference type="PANTHER" id="PTHR31893">
    <property type="entry name" value="TRANSMEMBRANE PROTEIN 151 HOMOLOG"/>
    <property type="match status" value="1"/>
</dbReference>
<sequence>MEISHFSRICMCVREKRKVWANKSIDNALVNLDHGVANRRLGSFVAHGQFGSGLNVRLRPKVDLAIKWSSEWRSITNRCLSLSLSLPEFDSRCLLATCWTKQAFLTGDLNLALCHSISRRARPLGDAAFDDGQAVSNFQMGFDEPFLMAGIFICAKLNAFFKLSPRRRFICKSLQKNFNFKCFALSAMIISCLVAIGWCQLTANVLPTVRSVDNSGNDQSQFSIGPCDEGYTFIPMAFAAMLYCLYMMECWHYQSRQNSISKSDIGSLNVHLEKLRAAAPVVWWQAVCYHYTRRTRHITRYAIINEFLKYNFIIIQFNKLLLTVQSICRSIVKVYFLNLSKNTAKSVKIRFRYRNGDAVVANQVYYERINSKTATCGFVYQTCGVRDISKCLINLDRFPVTKVRFTKSFVFTTLQAANEFEEQRARFFHDNETIDDYMEIREGMDLMNVVFKENILVFRNPAQAPWFHSKLAYWLFSTMLLSWPLRVFVDCRTAHAHCQITKLFGTNYLSPTNRYSTALLIPGNRPRPDPSDASYLVVPSYSEAMLMDLAPGTIMADTWLTGTQSHPLTVALSHKFKRSWNDWRTALRPSTSSLIFARRSRSLTFAKRKSQQLNDLTETDEGDHQSEERNGRLVSAPRSISYGGAFGFSQPTPSGIGPPSILEESVELDEEPPPPYDAAMRCYHFVRDRVWKRCNERSSDEQVLSNQLL</sequence>
<dbReference type="EMBL" id="JYDJ01000171">
    <property type="protein sequence ID" value="KRX41425.1"/>
    <property type="molecule type" value="Genomic_DNA"/>
</dbReference>
<name>A0A0V0TR75_9BILA</name>
<proteinExistence type="inferred from homology"/>
<evidence type="ECO:0000256" key="4">
    <source>
        <dbReference type="ARBA" id="ARBA00022989"/>
    </source>
</evidence>
<dbReference type="Proteomes" id="UP000055048">
    <property type="component" value="Unassembled WGS sequence"/>
</dbReference>